<feature type="non-terminal residue" evidence="1">
    <location>
        <position position="61"/>
    </location>
</feature>
<sequence length="61" mass="6696">PDSQAFDLLHCRNPRASLTGQRIVTSSLLPRNASLGSTEGAHASLKPQGVRLRQLDRSEWV</sequence>
<reference evidence="1 2" key="1">
    <citation type="journal article" date="2023" name="Sci. Data">
        <title>Genome assembly of the Korean intertidal mud-creeper Batillaria attramentaria.</title>
        <authorList>
            <person name="Patra A.K."/>
            <person name="Ho P.T."/>
            <person name="Jun S."/>
            <person name="Lee S.J."/>
            <person name="Kim Y."/>
            <person name="Won Y.J."/>
        </authorList>
    </citation>
    <scope>NUCLEOTIDE SEQUENCE [LARGE SCALE GENOMIC DNA]</scope>
    <source>
        <strain evidence="1">Wonlab-2016</strain>
    </source>
</reference>
<dbReference type="Proteomes" id="UP001519460">
    <property type="component" value="Unassembled WGS sequence"/>
</dbReference>
<dbReference type="AlphaFoldDB" id="A0ABD0J0T0"/>
<feature type="non-terminal residue" evidence="1">
    <location>
        <position position="1"/>
    </location>
</feature>
<protein>
    <submittedName>
        <fullName evidence="1">Uncharacterized protein</fullName>
    </submittedName>
</protein>
<name>A0ABD0J0T0_9CAEN</name>
<gene>
    <name evidence="1" type="ORF">BaRGS_00040396</name>
</gene>
<comment type="caution">
    <text evidence="1">The sequence shown here is derived from an EMBL/GenBank/DDBJ whole genome shotgun (WGS) entry which is preliminary data.</text>
</comment>
<evidence type="ECO:0000313" key="1">
    <source>
        <dbReference type="EMBL" id="KAK7444853.1"/>
    </source>
</evidence>
<accession>A0ABD0J0T0</accession>
<organism evidence="1 2">
    <name type="scientific">Batillaria attramentaria</name>
    <dbReference type="NCBI Taxonomy" id="370345"/>
    <lineage>
        <taxon>Eukaryota</taxon>
        <taxon>Metazoa</taxon>
        <taxon>Spiralia</taxon>
        <taxon>Lophotrochozoa</taxon>
        <taxon>Mollusca</taxon>
        <taxon>Gastropoda</taxon>
        <taxon>Caenogastropoda</taxon>
        <taxon>Sorbeoconcha</taxon>
        <taxon>Cerithioidea</taxon>
        <taxon>Batillariidae</taxon>
        <taxon>Batillaria</taxon>
    </lineage>
</organism>
<proteinExistence type="predicted"/>
<dbReference type="EMBL" id="JACVVK020000803">
    <property type="protein sequence ID" value="KAK7444853.1"/>
    <property type="molecule type" value="Genomic_DNA"/>
</dbReference>
<keyword evidence="2" id="KW-1185">Reference proteome</keyword>
<evidence type="ECO:0000313" key="2">
    <source>
        <dbReference type="Proteomes" id="UP001519460"/>
    </source>
</evidence>